<dbReference type="PRINTS" id="PR00853">
    <property type="entry name" value="XPGRADSUPER"/>
</dbReference>
<evidence type="ECO:0000256" key="3">
    <source>
        <dbReference type="ARBA" id="ARBA00022722"/>
    </source>
</evidence>
<keyword evidence="4" id="KW-0479">Metal-binding</keyword>
<keyword evidence="8" id="KW-0234">DNA repair</keyword>
<dbReference type="GO" id="GO:0006281">
    <property type="term" value="P:DNA repair"/>
    <property type="evidence" value="ECO:0007669"/>
    <property type="project" value="UniProtKB-KW"/>
</dbReference>
<evidence type="ECO:0000256" key="8">
    <source>
        <dbReference type="ARBA" id="ARBA00023204"/>
    </source>
</evidence>
<evidence type="ECO:0000259" key="12">
    <source>
        <dbReference type="SMART" id="SM00485"/>
    </source>
</evidence>
<feature type="domain" description="XPG N-terminal" evidence="12">
    <location>
        <begin position="1"/>
        <end position="99"/>
    </location>
</feature>
<evidence type="ECO:0000256" key="5">
    <source>
        <dbReference type="ARBA" id="ARBA00022763"/>
    </source>
</evidence>
<comment type="caution">
    <text evidence="13">The sequence shown here is derived from an EMBL/GenBank/DDBJ whole genome shotgun (WGS) entry which is preliminary data.</text>
</comment>
<dbReference type="OrthoDB" id="26491at2759"/>
<feature type="region of interest" description="Disordered" evidence="10">
    <location>
        <begin position="410"/>
        <end position="432"/>
    </location>
</feature>
<dbReference type="SMART" id="SM00279">
    <property type="entry name" value="HhH2"/>
    <property type="match status" value="1"/>
</dbReference>
<dbReference type="Pfam" id="PF00867">
    <property type="entry name" value="XPG_I"/>
    <property type="match status" value="1"/>
</dbReference>
<dbReference type="SUPFAM" id="SSF88723">
    <property type="entry name" value="PIN domain-like"/>
    <property type="match status" value="1"/>
</dbReference>
<dbReference type="InterPro" id="IPR006084">
    <property type="entry name" value="XPG/Rad2"/>
</dbReference>
<dbReference type="InterPro" id="IPR019974">
    <property type="entry name" value="XPG_CS"/>
</dbReference>
<dbReference type="GO" id="GO:0005634">
    <property type="term" value="C:nucleus"/>
    <property type="evidence" value="ECO:0007669"/>
    <property type="project" value="UniProtKB-SubCell"/>
</dbReference>
<feature type="domain" description="XPG-I" evidence="11">
    <location>
        <begin position="138"/>
        <end position="210"/>
    </location>
</feature>
<keyword evidence="14" id="KW-1185">Reference proteome</keyword>
<dbReference type="PROSITE" id="PS00841">
    <property type="entry name" value="XPG_1"/>
    <property type="match status" value="1"/>
</dbReference>
<evidence type="ECO:0000256" key="4">
    <source>
        <dbReference type="ARBA" id="ARBA00022723"/>
    </source>
</evidence>
<dbReference type="GO" id="GO:0017108">
    <property type="term" value="F:5'-flap endonuclease activity"/>
    <property type="evidence" value="ECO:0007669"/>
    <property type="project" value="TreeGrafter"/>
</dbReference>
<dbReference type="CDD" id="cd09857">
    <property type="entry name" value="PIN_EXO1"/>
    <property type="match status" value="1"/>
</dbReference>
<dbReference type="SMART" id="SM00484">
    <property type="entry name" value="XPGI"/>
    <property type="match status" value="1"/>
</dbReference>
<keyword evidence="5" id="KW-0227">DNA damage</keyword>
<gene>
    <name evidence="13" type="ORF">EV702DRAFT_1005830</name>
</gene>
<dbReference type="Gene3D" id="1.10.150.20">
    <property type="entry name" value="5' to 3' exonuclease, C-terminal subdomain"/>
    <property type="match status" value="1"/>
</dbReference>
<dbReference type="PANTHER" id="PTHR11081">
    <property type="entry name" value="FLAP ENDONUCLEASE FAMILY MEMBER"/>
    <property type="match status" value="1"/>
</dbReference>
<evidence type="ECO:0000259" key="11">
    <source>
        <dbReference type="SMART" id="SM00484"/>
    </source>
</evidence>
<evidence type="ECO:0000256" key="7">
    <source>
        <dbReference type="ARBA" id="ARBA00022842"/>
    </source>
</evidence>
<dbReference type="GO" id="GO:0008409">
    <property type="term" value="F:5'-3' exonuclease activity"/>
    <property type="evidence" value="ECO:0007669"/>
    <property type="project" value="UniProtKB-ARBA"/>
</dbReference>
<keyword evidence="3" id="KW-0540">Nuclease</keyword>
<dbReference type="FunFam" id="3.40.50.1010:FF:000002">
    <property type="entry name" value="Exonuclease 1, putative"/>
    <property type="match status" value="1"/>
</dbReference>
<evidence type="ECO:0000256" key="6">
    <source>
        <dbReference type="ARBA" id="ARBA00022801"/>
    </source>
</evidence>
<evidence type="ECO:0000256" key="2">
    <source>
        <dbReference type="ARBA" id="ARBA00004123"/>
    </source>
</evidence>
<proteinExistence type="predicted"/>
<keyword evidence="7" id="KW-0460">Magnesium</keyword>
<organism evidence="13 14">
    <name type="scientific">Suillus placidus</name>
    <dbReference type="NCBI Taxonomy" id="48579"/>
    <lineage>
        <taxon>Eukaryota</taxon>
        <taxon>Fungi</taxon>
        <taxon>Dikarya</taxon>
        <taxon>Basidiomycota</taxon>
        <taxon>Agaricomycotina</taxon>
        <taxon>Agaricomycetes</taxon>
        <taxon>Agaricomycetidae</taxon>
        <taxon>Boletales</taxon>
        <taxon>Suillineae</taxon>
        <taxon>Suillaceae</taxon>
        <taxon>Suillus</taxon>
    </lineage>
</organism>
<dbReference type="SUPFAM" id="SSF47807">
    <property type="entry name" value="5' to 3' exonuclease, C-terminal subdomain"/>
    <property type="match status" value="1"/>
</dbReference>
<protein>
    <submittedName>
        <fullName evidence="13">Exodeoxyribonuclease 1</fullName>
    </submittedName>
</protein>
<comment type="cofactor">
    <cofactor evidence="1">
        <name>Mg(2+)</name>
        <dbReference type="ChEBI" id="CHEBI:18420"/>
    </cofactor>
</comment>
<dbReference type="SMART" id="SM00485">
    <property type="entry name" value="XPGN"/>
    <property type="match status" value="1"/>
</dbReference>
<reference evidence="13" key="1">
    <citation type="journal article" date="2020" name="New Phytol.">
        <title>Comparative genomics reveals dynamic genome evolution in host specialist ectomycorrhizal fungi.</title>
        <authorList>
            <person name="Lofgren L.A."/>
            <person name="Nguyen N.H."/>
            <person name="Vilgalys R."/>
            <person name="Ruytinx J."/>
            <person name="Liao H.L."/>
            <person name="Branco S."/>
            <person name="Kuo A."/>
            <person name="LaButti K."/>
            <person name="Lipzen A."/>
            <person name="Andreopoulos W."/>
            <person name="Pangilinan J."/>
            <person name="Riley R."/>
            <person name="Hundley H."/>
            <person name="Na H."/>
            <person name="Barry K."/>
            <person name="Grigoriev I.V."/>
            <person name="Stajich J.E."/>
            <person name="Kennedy P.G."/>
        </authorList>
    </citation>
    <scope>NUCLEOTIDE SEQUENCE</scope>
    <source>
        <strain evidence="13">DOB743</strain>
    </source>
</reference>
<dbReference type="Pfam" id="PF00752">
    <property type="entry name" value="XPG_N"/>
    <property type="match status" value="1"/>
</dbReference>
<dbReference type="EMBL" id="JABBWD010000024">
    <property type="protein sequence ID" value="KAG1776785.1"/>
    <property type="molecule type" value="Genomic_DNA"/>
</dbReference>
<evidence type="ECO:0000313" key="14">
    <source>
        <dbReference type="Proteomes" id="UP000714275"/>
    </source>
</evidence>
<dbReference type="InterPro" id="IPR008918">
    <property type="entry name" value="HhH2"/>
</dbReference>
<dbReference type="InterPro" id="IPR044752">
    <property type="entry name" value="PIN-like_EXO1"/>
</dbReference>
<keyword evidence="9" id="KW-0539">Nucleus</keyword>
<evidence type="ECO:0000256" key="9">
    <source>
        <dbReference type="ARBA" id="ARBA00023242"/>
    </source>
</evidence>
<dbReference type="Gene3D" id="3.40.50.1010">
    <property type="entry name" value="5'-nuclease"/>
    <property type="match status" value="1"/>
</dbReference>
<keyword evidence="6" id="KW-0378">Hydrolase</keyword>
<dbReference type="GO" id="GO:0046872">
    <property type="term" value="F:metal ion binding"/>
    <property type="evidence" value="ECO:0007669"/>
    <property type="project" value="UniProtKB-KW"/>
</dbReference>
<dbReference type="CDD" id="cd09901">
    <property type="entry name" value="H3TH_FEN1-like"/>
    <property type="match status" value="1"/>
</dbReference>
<sequence length="798" mass="87683">MGISGLLPLLKSIQLHQHLSDFAGQTLAVDAYVWLHRGVYSCATEIATGKSSTKYVDYAMQRVHLLRHHKIRPYIVFDGGPLPAKMGTETERNQRREENLAKAKTLASQGRHKEAREYFVKCIDVTPQMAYQLIKALRAENVSYVVAPYEADAQMAYLERVGLVDGIITEDSDLLVFGCRKVLFKLDSISSTIVSISRDDFGSVTAAEGGISLLGWSDAQFRAMAILSGCDYLPSIPGVGLKTAWSLLRKYRSVEQVVRAVRLEGKKSVPKGYLEAYNLAEKVFLHQRVYCPLDERLVNLTDIPPGVKWGDKEESYIGSDIESALARKLAQGDVDPVTLLPMVDINPSFVPRTVKPLPFQANDVNRPSSVKGKGKAKAEPESGGLLTFFGISFLSADDAHIFDNIPTAPKPKATLTRNNSAPTKRTAVPGKGSGKRTLVDVLDEDLAAKRIKIDQASSSTNLSLLTHSRLFHSPLTSKQQVEQAVVDLMPSLRIPYPLSDKENLPDHADNVIVVEELDEILDEPPNSVTQEDGYLSPSPSYFRSATPDLSSPVRTCHPTQRDHCDGDDFGADIIPSPTAVRTVTRHALHECVPSKKELVSILVRETPPPMNGMGSAAEIEGPDLRDVFDIEAPGDIDAIDDIITPASSSSTPGPITPQDNGTNDEFDIDESAEEDTVTEAIARAKRTEIVANGWWNKWALPRTSKTAVLRRRETTITPDGRQPGCRTRLGSAPPKVRFPLSTKVARARRTLKAVGGTGIRNSPQFVIGKPSGLGQEERQETIVGNRLEQFRCHYCKFH</sequence>
<accession>A0A9P6ZU37</accession>
<dbReference type="InterPro" id="IPR006086">
    <property type="entry name" value="XPG-I_dom"/>
</dbReference>
<comment type="subcellular location">
    <subcellularLocation>
        <location evidence="2">Nucleus</location>
    </subcellularLocation>
</comment>
<evidence type="ECO:0000256" key="1">
    <source>
        <dbReference type="ARBA" id="ARBA00001946"/>
    </source>
</evidence>
<dbReference type="InterPro" id="IPR029060">
    <property type="entry name" value="PIN-like_dom_sf"/>
</dbReference>
<dbReference type="GO" id="GO:0003677">
    <property type="term" value="F:DNA binding"/>
    <property type="evidence" value="ECO:0007669"/>
    <property type="project" value="InterPro"/>
</dbReference>
<dbReference type="Proteomes" id="UP000714275">
    <property type="component" value="Unassembled WGS sequence"/>
</dbReference>
<dbReference type="InterPro" id="IPR006085">
    <property type="entry name" value="XPG_DNA_repair_N"/>
</dbReference>
<evidence type="ECO:0000313" key="13">
    <source>
        <dbReference type="EMBL" id="KAG1776785.1"/>
    </source>
</evidence>
<evidence type="ECO:0000256" key="10">
    <source>
        <dbReference type="SAM" id="MobiDB-lite"/>
    </source>
</evidence>
<dbReference type="FunFam" id="1.10.150.20:FF:000011">
    <property type="entry name" value="exonuclease 1"/>
    <property type="match status" value="1"/>
</dbReference>
<dbReference type="PANTHER" id="PTHR11081:SF65">
    <property type="entry name" value="DNA DAMAGE-INDUCIBLE PROTEIN DIN7-RELATED"/>
    <property type="match status" value="1"/>
</dbReference>
<name>A0A9P6ZU37_9AGAM</name>
<dbReference type="InterPro" id="IPR036279">
    <property type="entry name" value="5-3_exonuclease_C_sf"/>
</dbReference>
<dbReference type="AlphaFoldDB" id="A0A9P6ZU37"/>